<comment type="caution">
    <text evidence="1">The sequence shown here is derived from an EMBL/GenBank/DDBJ whole genome shotgun (WGS) entry which is preliminary data.</text>
</comment>
<name>A0ACC2SI73_9FUNG</name>
<accession>A0ACC2SI73</accession>
<protein>
    <submittedName>
        <fullName evidence="1">Uncharacterized protein</fullName>
    </submittedName>
</protein>
<reference evidence="1" key="1">
    <citation type="submission" date="2022-04" db="EMBL/GenBank/DDBJ databases">
        <title>Genome of the entomopathogenic fungus Entomophthora muscae.</title>
        <authorList>
            <person name="Elya C."/>
            <person name="Lovett B.R."/>
            <person name="Lee E."/>
            <person name="Macias A.M."/>
            <person name="Hajek A.E."/>
            <person name="De Bivort B.L."/>
            <person name="Kasson M.T."/>
            <person name="De Fine Licht H.H."/>
            <person name="Stajich J.E."/>
        </authorList>
    </citation>
    <scope>NUCLEOTIDE SEQUENCE</scope>
    <source>
        <strain evidence="1">Berkeley</strain>
    </source>
</reference>
<gene>
    <name evidence="1" type="ORF">DSO57_1016426</name>
</gene>
<keyword evidence="2" id="KW-1185">Reference proteome</keyword>
<evidence type="ECO:0000313" key="2">
    <source>
        <dbReference type="Proteomes" id="UP001165960"/>
    </source>
</evidence>
<dbReference type="Proteomes" id="UP001165960">
    <property type="component" value="Unassembled WGS sequence"/>
</dbReference>
<organism evidence="1 2">
    <name type="scientific">Entomophthora muscae</name>
    <dbReference type="NCBI Taxonomy" id="34485"/>
    <lineage>
        <taxon>Eukaryota</taxon>
        <taxon>Fungi</taxon>
        <taxon>Fungi incertae sedis</taxon>
        <taxon>Zoopagomycota</taxon>
        <taxon>Entomophthoromycotina</taxon>
        <taxon>Entomophthoromycetes</taxon>
        <taxon>Entomophthorales</taxon>
        <taxon>Entomophthoraceae</taxon>
        <taxon>Entomophthora</taxon>
    </lineage>
</organism>
<evidence type="ECO:0000313" key="1">
    <source>
        <dbReference type="EMBL" id="KAJ9061851.1"/>
    </source>
</evidence>
<sequence>MGCSSLWALFIMFEVRMKDYGSATNILFRAAHACPYSKNLYILGLKLLHSHLTEPQCEELIHIMLENNLRTRILT</sequence>
<proteinExistence type="predicted"/>
<dbReference type="EMBL" id="QTSX02005037">
    <property type="protein sequence ID" value="KAJ9061851.1"/>
    <property type="molecule type" value="Genomic_DNA"/>
</dbReference>